<gene>
    <name evidence="1" type="ORF">OF897_05350</name>
</gene>
<sequence>MNILNFLNKQSRIEKIQEFIVLNKEQNIEFWERNGFQELHNLIIILSQSEIKSLGKIIESWNEKEQAILTDCIAYGIDGKFDIKYDDEKRSLIAKLYFHVPYFLHPNIKKWRKNYKINSKTKSSNLNILSVYDYLLKNEYVDGDLWSMGGGNEAIQSILNYFNDNDWNELKIDFLNWTEYQQLVIINAIPHGFDNTFPPSSQEKITHQSGNFLLDIFVLLDDFEIRSEISYNSFFINRSNTQQIEKLEFMKEWMVKNGFDNESWKQSIISPLSNIEEAISKINFTN</sequence>
<protein>
    <submittedName>
        <fullName evidence="1">Uncharacterized protein</fullName>
    </submittedName>
</protein>
<proteinExistence type="predicted"/>
<name>A0ABT3XMJ4_9FLAO</name>
<organism evidence="1 2">
    <name type="scientific">Chryseobacterium formosus</name>
    <dbReference type="NCBI Taxonomy" id="1537363"/>
    <lineage>
        <taxon>Bacteria</taxon>
        <taxon>Pseudomonadati</taxon>
        <taxon>Bacteroidota</taxon>
        <taxon>Flavobacteriia</taxon>
        <taxon>Flavobacteriales</taxon>
        <taxon>Weeksellaceae</taxon>
        <taxon>Chryseobacterium group</taxon>
        <taxon>Chryseobacterium</taxon>
    </lineage>
</organism>
<evidence type="ECO:0000313" key="1">
    <source>
        <dbReference type="EMBL" id="MCX8523340.1"/>
    </source>
</evidence>
<accession>A0ABT3XMJ4</accession>
<keyword evidence="2" id="KW-1185">Reference proteome</keyword>
<dbReference type="Proteomes" id="UP001073122">
    <property type="component" value="Unassembled WGS sequence"/>
</dbReference>
<reference evidence="1" key="1">
    <citation type="submission" date="2022-10" db="EMBL/GenBank/DDBJ databases">
        <title>Chryseobacterium sp. nov., a novel bacterial species.</title>
        <authorList>
            <person name="Cao Y."/>
        </authorList>
    </citation>
    <scope>NUCLEOTIDE SEQUENCE</scope>
    <source>
        <strain evidence="1">CCTCC AB2015118</strain>
    </source>
</reference>
<comment type="caution">
    <text evidence="1">The sequence shown here is derived from an EMBL/GenBank/DDBJ whole genome shotgun (WGS) entry which is preliminary data.</text>
</comment>
<evidence type="ECO:0000313" key="2">
    <source>
        <dbReference type="Proteomes" id="UP001073122"/>
    </source>
</evidence>
<dbReference type="RefSeq" id="WP_267264656.1">
    <property type="nucleotide sequence ID" value="NZ_JAOVZW010000004.1"/>
</dbReference>
<dbReference type="EMBL" id="JAOVZW010000004">
    <property type="protein sequence ID" value="MCX8523340.1"/>
    <property type="molecule type" value="Genomic_DNA"/>
</dbReference>